<dbReference type="OrthoDB" id="9757917at2"/>
<keyword evidence="5" id="KW-1185">Reference proteome</keyword>
<dbReference type="RefSeq" id="WP_132066204.1">
    <property type="nucleotide sequence ID" value="NZ_SMFN01000009.1"/>
</dbReference>
<dbReference type="InterPro" id="IPR027417">
    <property type="entry name" value="P-loop_NTPase"/>
</dbReference>
<evidence type="ECO:0000313" key="4">
    <source>
        <dbReference type="EMBL" id="TDE04219.1"/>
    </source>
</evidence>
<feature type="domain" description="Nephrocystin 3-like N-terminal" evidence="3">
    <location>
        <begin position="39"/>
        <end position="152"/>
    </location>
</feature>
<evidence type="ECO:0000313" key="5">
    <source>
        <dbReference type="Proteomes" id="UP000294644"/>
    </source>
</evidence>
<evidence type="ECO:0000256" key="2">
    <source>
        <dbReference type="SAM" id="Coils"/>
    </source>
</evidence>
<protein>
    <submittedName>
        <fullName evidence="4">AAA family ATPase</fullName>
    </submittedName>
</protein>
<dbReference type="EMBL" id="SMFN01000009">
    <property type="protein sequence ID" value="TDE04219.1"/>
    <property type="molecule type" value="Genomic_DNA"/>
</dbReference>
<keyword evidence="2" id="KW-0175">Coiled coil</keyword>
<dbReference type="Proteomes" id="UP000294644">
    <property type="component" value="Unassembled WGS sequence"/>
</dbReference>
<accession>A0A4R5CU67</accession>
<dbReference type="SUPFAM" id="SSF52540">
    <property type="entry name" value="P-loop containing nucleoside triphosphate hydrolases"/>
    <property type="match status" value="1"/>
</dbReference>
<proteinExistence type="predicted"/>
<keyword evidence="1" id="KW-0677">Repeat</keyword>
<reference evidence="4 5" key="1">
    <citation type="submission" date="2019-03" db="EMBL/GenBank/DDBJ databases">
        <title>Flavobacterium LB-D12 sp. nov., isolated from arctic soil.</title>
        <authorList>
            <person name="Chaudhary D.K."/>
        </authorList>
    </citation>
    <scope>NUCLEOTIDE SEQUENCE [LARGE SCALE GENOMIC DNA]</scope>
    <source>
        <strain evidence="4 5">LB-D12</strain>
    </source>
</reference>
<dbReference type="InterPro" id="IPR056884">
    <property type="entry name" value="NPHP3-like_N"/>
</dbReference>
<evidence type="ECO:0000256" key="1">
    <source>
        <dbReference type="ARBA" id="ARBA00022737"/>
    </source>
</evidence>
<name>A0A4R5CU67_9FLAO</name>
<dbReference type="Pfam" id="PF24883">
    <property type="entry name" value="NPHP3_N"/>
    <property type="match status" value="1"/>
</dbReference>
<dbReference type="Gene3D" id="3.40.50.300">
    <property type="entry name" value="P-loop containing nucleotide triphosphate hydrolases"/>
    <property type="match status" value="1"/>
</dbReference>
<sequence length="1645" mass="191272">MTKTKIINLPNISGIEELPKDYVKRDAILNQIDKALEINDIVFIKGDEGIGKTTILNDFVLQNSQNCVSFFVNEFDKYTYNFDCILDKLYSQIFFYTKNEISEVYPDLNLYNSIQGDLRKKIKSSRKNLFFVLDGFDNLNSKELDQIIPLIDILPWKNAKFIFSGNHEIFSRFYSQKLNSTSIDIYNFGFHETKEYFKEICVNEIELQEIHKLSSKGIPSKLKELKLLCNNNGGVTKFLEIEDITDKTNYLEKIWEEVNEENLILSKIIALLVFSDTDLDTYTICEILNIEKKVLIDNIKEITFIIITDNKITFQVDTIRKFSKIKLKNLEDDINNLLIDYYELQQDSEESMFNLPYLYSKAKQWEKITKFFTTDAFIHFIDKYQTIVNINSQFSIAFNASKNTKIRFDEARLRFALHKSSIIELEKHELWESEIEARILLGEYNQSLSLANSALLKEDRLKLLAILAKQRKINNLPEDLDLLEQIICLYEQIDFSNIREKGFEIAGILIYSNLQLAIELVEKVTDNSSTNNSLDYAFAYLTLYASEINKKNKSQIADIDVINAKIQNDDVKNITNALRFLSDEYSIDELFVNVNRISKFSQKLFILKNWIKNNTNNKEVTKAIKLTLEEIVRTSSENVPNATSLSEIASPLPYLDNVSEIEELILLFDAHKSTIDRPTKSYVQLQLIIAEALLKIDFVKSKDRIFDIYLLIEELSDLSIKTDCLSFLWLWLSKNDINNEIEKSISLIETIEAQTKKNIDLLLKDTAFHFKMVENVISTIITSNPDFIFETIKKLNTQERRDVAYKLALENYVQKTKIEELDFVLINKFNKEIINSLLKEGVIIEIIDKFYFLKEDVIPHINKILPYYLLIANISQVANKCYIICHAIKILNFDKATHQVKIDDLLIELKKSWDFIDVLWEKIEIGFLIARDLTDFSQEKAREYLNFATDLKHHEAFSSSSIVNTYIASIKLTIMSFCGLVLIDDKRSIELNLIYDTINVLQSVGEKLKLWSEVYLRVYALGKEDLSKNIYKQYINPLLNEWIFNAADTYKSNTITKISPALYIYNSGTFNTDYFDKLNAEYKEQAIKNVCDYILTKLYIDDPTSFDQKTEKLEYSEINELCSLIDRFNSDFLIHFYIEKIVKCIKESKNELTIVQKNSLKEKIKLIIKLRLPSLSGIQHEGYKIISESEILSLESYNESSWKNLITRANFITNVSDRALILVMLANKITLKSNKKQVELMEKAFDLIKSIPSVYDKTNRFDATWETWLSIDKSKFKKYLKLAYKDLLLAKDGEINGIKKIIDMAHQHDSQLTDELIIMLDDDPARKKLKEPFVKRIESKTIVNKACKQSNMLAGLDNYQYQEVFKKNLIDLNNGKRVSKDIAETFEILDKSSEFSLNDAFESYLYFIQNAIKRYEVNSKEKDILTSIFSATIENTKLIGILSSDNIMKMKNLYKAKVGLDLNPIISPGERNKAIEILKNWFLNNIDNQLIIIDPYFTEKELNILQLIQEVKPNCEVKILTSKTKSSNNNHIDSDTMKSINKEVYLRAWRTISSDDPLPTIIRIVWDKDTLDTPIHDRWIIEPNTKKGLKLGTSFNGFGNKESSIEELNTESLINVEDIINKYLYKEIRKIGTYNLKYESFDLED</sequence>
<organism evidence="4 5">
    <name type="scientific">Flavobacterium sandaracinum</name>
    <dbReference type="NCBI Taxonomy" id="2541733"/>
    <lineage>
        <taxon>Bacteria</taxon>
        <taxon>Pseudomonadati</taxon>
        <taxon>Bacteroidota</taxon>
        <taxon>Flavobacteriia</taxon>
        <taxon>Flavobacteriales</taxon>
        <taxon>Flavobacteriaceae</taxon>
        <taxon>Flavobacterium</taxon>
    </lineage>
</organism>
<gene>
    <name evidence="4" type="ORF">E0F91_09165</name>
</gene>
<evidence type="ECO:0000259" key="3">
    <source>
        <dbReference type="Pfam" id="PF24883"/>
    </source>
</evidence>
<feature type="coiled-coil region" evidence="2">
    <location>
        <begin position="320"/>
        <end position="347"/>
    </location>
</feature>
<comment type="caution">
    <text evidence="4">The sequence shown here is derived from an EMBL/GenBank/DDBJ whole genome shotgun (WGS) entry which is preliminary data.</text>
</comment>